<comment type="caution">
    <text evidence="2">The sequence shown here is derived from an EMBL/GenBank/DDBJ whole genome shotgun (WGS) entry which is preliminary data.</text>
</comment>
<organism evidence="2 3">
    <name type="scientific">Elysia crispata</name>
    <name type="common">lettuce slug</name>
    <dbReference type="NCBI Taxonomy" id="231223"/>
    <lineage>
        <taxon>Eukaryota</taxon>
        <taxon>Metazoa</taxon>
        <taxon>Spiralia</taxon>
        <taxon>Lophotrochozoa</taxon>
        <taxon>Mollusca</taxon>
        <taxon>Gastropoda</taxon>
        <taxon>Heterobranchia</taxon>
        <taxon>Euthyneura</taxon>
        <taxon>Panpulmonata</taxon>
        <taxon>Sacoglossa</taxon>
        <taxon>Placobranchoidea</taxon>
        <taxon>Plakobranchidae</taxon>
        <taxon>Elysia</taxon>
    </lineage>
</organism>
<protein>
    <submittedName>
        <fullName evidence="2">Uncharacterized protein</fullName>
    </submittedName>
</protein>
<gene>
    <name evidence="2" type="ORF">RRG08_005578</name>
</gene>
<keyword evidence="3" id="KW-1185">Reference proteome</keyword>
<evidence type="ECO:0000256" key="1">
    <source>
        <dbReference type="SAM" id="MobiDB-lite"/>
    </source>
</evidence>
<name>A0AAE1ALT1_9GAST</name>
<feature type="region of interest" description="Disordered" evidence="1">
    <location>
        <begin position="1"/>
        <end position="29"/>
    </location>
</feature>
<dbReference type="Proteomes" id="UP001283361">
    <property type="component" value="Unassembled WGS sequence"/>
</dbReference>
<evidence type="ECO:0000313" key="2">
    <source>
        <dbReference type="EMBL" id="KAK3790162.1"/>
    </source>
</evidence>
<reference evidence="2" key="1">
    <citation type="journal article" date="2023" name="G3 (Bethesda)">
        <title>A reference genome for the long-term kleptoplast-retaining sea slug Elysia crispata morphotype clarki.</title>
        <authorList>
            <person name="Eastman K.E."/>
            <person name="Pendleton A.L."/>
            <person name="Shaikh M.A."/>
            <person name="Suttiyut T."/>
            <person name="Ogas R."/>
            <person name="Tomko P."/>
            <person name="Gavelis G."/>
            <person name="Widhalm J.R."/>
            <person name="Wisecaver J.H."/>
        </authorList>
    </citation>
    <scope>NUCLEOTIDE SEQUENCE</scope>
    <source>
        <strain evidence="2">ECLA1</strain>
    </source>
</reference>
<accession>A0AAE1ALT1</accession>
<feature type="non-terminal residue" evidence="2">
    <location>
        <position position="77"/>
    </location>
</feature>
<proteinExistence type="predicted"/>
<evidence type="ECO:0000313" key="3">
    <source>
        <dbReference type="Proteomes" id="UP001283361"/>
    </source>
</evidence>
<dbReference type="AlphaFoldDB" id="A0AAE1ALT1"/>
<feature type="compositionally biased region" description="Polar residues" evidence="1">
    <location>
        <begin position="1"/>
        <end position="17"/>
    </location>
</feature>
<dbReference type="EMBL" id="JAWDGP010001570">
    <property type="protein sequence ID" value="KAK3790162.1"/>
    <property type="molecule type" value="Genomic_DNA"/>
</dbReference>
<sequence length="77" mass="8262">EASALQRVSSPALQSVWSPRGEYSPSPSSISLHQGKLVLYRGEASALQRVSSPALQSACLARSMTTWAAEQFDLSIL</sequence>